<proteinExistence type="predicted"/>
<dbReference type="Gene3D" id="3.40.50.2000">
    <property type="entry name" value="Glycogen Phosphorylase B"/>
    <property type="match status" value="2"/>
</dbReference>
<dbReference type="Pfam" id="PF00534">
    <property type="entry name" value="Glycos_transf_1"/>
    <property type="match status" value="1"/>
</dbReference>
<sequence length="366" mass="39884">MSIINVMWSGGSPYASVHKVHQQILSQASPGTPVKTWLLQHSAPACLRELGQVEALKLSSRFLKGRGIWALSRPWRNCFFRKALLKNDARQVLIDGLGVARVLLPALRKLPHVRAVVMFHGSTRLQCKDVRLLRQFSGEQLTLCAVSQTLADSISADLKLPVVTLSSMLNPHTFEQQLLPRDQARQQLGIPAGTHQVFGAVGRLVDSKGFDTLLSAFAKTLVTHPDRLLIIIGEGAMRAELEAQVKALGLQGKVLLPGYVDNVASLYRAFDWVLIPSRAEGLGLVVQEAVIAGVPILASDLPVFYEQLGEAGNYVTVGDESAWARAIEASDALSTTEVAARQHASLDPEHAWLRFRQACTTVLSGL</sequence>
<feature type="domain" description="Glycosyl transferase family 1" evidence="1">
    <location>
        <begin position="183"/>
        <end position="328"/>
    </location>
</feature>
<dbReference type="RefSeq" id="WP_153328404.1">
    <property type="nucleotide sequence ID" value="NZ_JBQDLT010000002.1"/>
</dbReference>
<dbReference type="GO" id="GO:1901135">
    <property type="term" value="P:carbohydrate derivative metabolic process"/>
    <property type="evidence" value="ECO:0007669"/>
    <property type="project" value="UniProtKB-ARBA"/>
</dbReference>
<evidence type="ECO:0000313" key="5">
    <source>
        <dbReference type="Proteomes" id="UP000489190"/>
    </source>
</evidence>
<accession>A0A6A7YKV4</accession>
<evidence type="ECO:0000313" key="3">
    <source>
        <dbReference type="EMBL" id="MQT89734.1"/>
    </source>
</evidence>
<protein>
    <submittedName>
        <fullName evidence="2">Glycosyltransferase</fullName>
    </submittedName>
</protein>
<evidence type="ECO:0000259" key="1">
    <source>
        <dbReference type="Pfam" id="PF00534"/>
    </source>
</evidence>
<dbReference type="Proteomes" id="UP000441404">
    <property type="component" value="Unassembled WGS sequence"/>
</dbReference>
<gene>
    <name evidence="3" type="ORF">GHO39_11385</name>
    <name evidence="2" type="ORF">GHO40_00225</name>
</gene>
<dbReference type="EMBL" id="WIWJ01000001">
    <property type="protein sequence ID" value="MQT45168.1"/>
    <property type="molecule type" value="Genomic_DNA"/>
</dbReference>
<evidence type="ECO:0000313" key="4">
    <source>
        <dbReference type="Proteomes" id="UP000441404"/>
    </source>
</evidence>
<dbReference type="InterPro" id="IPR001296">
    <property type="entry name" value="Glyco_trans_1"/>
</dbReference>
<name>A0A6A7YKV4_9PSED</name>
<keyword evidence="2" id="KW-0808">Transferase</keyword>
<organism evidence="2 4">
    <name type="scientific">Pseudomonas helleri</name>
    <dbReference type="NCBI Taxonomy" id="1608996"/>
    <lineage>
        <taxon>Bacteria</taxon>
        <taxon>Pseudomonadati</taxon>
        <taxon>Pseudomonadota</taxon>
        <taxon>Gammaproteobacteria</taxon>
        <taxon>Pseudomonadales</taxon>
        <taxon>Pseudomonadaceae</taxon>
        <taxon>Pseudomonas</taxon>
    </lineage>
</organism>
<dbReference type="PANTHER" id="PTHR12526">
    <property type="entry name" value="GLYCOSYLTRANSFERASE"/>
    <property type="match status" value="1"/>
</dbReference>
<dbReference type="AlphaFoldDB" id="A0A6A7YKV4"/>
<evidence type="ECO:0000313" key="2">
    <source>
        <dbReference type="EMBL" id="MQT45168.1"/>
    </source>
</evidence>
<comment type="caution">
    <text evidence="2">The sequence shown here is derived from an EMBL/GenBank/DDBJ whole genome shotgun (WGS) entry which is preliminary data.</text>
</comment>
<dbReference type="PANTHER" id="PTHR12526:SF630">
    <property type="entry name" value="GLYCOSYLTRANSFERASE"/>
    <property type="match status" value="1"/>
</dbReference>
<dbReference type="Proteomes" id="UP000489190">
    <property type="component" value="Unassembled WGS sequence"/>
</dbReference>
<dbReference type="SUPFAM" id="SSF53756">
    <property type="entry name" value="UDP-Glycosyltransferase/glycogen phosphorylase"/>
    <property type="match status" value="1"/>
</dbReference>
<reference evidence="4 5" key="1">
    <citation type="submission" date="2019-10" db="EMBL/GenBank/DDBJ databases">
        <title>Evaluation of single-gene subtyping targets for Pseudomonas.</title>
        <authorList>
            <person name="Reichler S.J."/>
            <person name="Orsi R.H."/>
            <person name="Wiedmann M."/>
            <person name="Martin N.H."/>
            <person name="Murphy S.I."/>
        </authorList>
    </citation>
    <scope>NUCLEOTIDE SEQUENCE [LARGE SCALE GENOMIC DNA]</scope>
    <source>
        <strain evidence="3 5">FSL R10-3254</strain>
        <strain evidence="2 4">FSL R10-3257</strain>
    </source>
</reference>
<dbReference type="GO" id="GO:0016757">
    <property type="term" value="F:glycosyltransferase activity"/>
    <property type="evidence" value="ECO:0007669"/>
    <property type="project" value="InterPro"/>
</dbReference>
<dbReference type="EMBL" id="WIWI01000026">
    <property type="protein sequence ID" value="MQT89734.1"/>
    <property type="molecule type" value="Genomic_DNA"/>
</dbReference>